<dbReference type="EC" id="2.7.7.6" evidence="2"/>
<dbReference type="PANTHER" id="PTHR19376:SF11">
    <property type="entry name" value="DNA-DIRECTED RNA POLYMERASE I SUBUNIT RPA1"/>
    <property type="match status" value="1"/>
</dbReference>
<feature type="compositionally biased region" description="Acidic residues" evidence="7">
    <location>
        <begin position="151"/>
        <end position="163"/>
    </location>
</feature>
<dbReference type="PANTHER" id="PTHR19376">
    <property type="entry name" value="DNA-DIRECTED RNA POLYMERASE"/>
    <property type="match status" value="1"/>
</dbReference>
<dbReference type="GO" id="GO:0003677">
    <property type="term" value="F:DNA binding"/>
    <property type="evidence" value="ECO:0007669"/>
    <property type="project" value="InterPro"/>
</dbReference>
<comment type="similarity">
    <text evidence="1">Belongs to the RNA polymerase beta' chain family.</text>
</comment>
<evidence type="ECO:0000256" key="7">
    <source>
        <dbReference type="SAM" id="MobiDB-lite"/>
    </source>
</evidence>
<accession>A0A915KIM4</accession>
<feature type="compositionally biased region" description="Acidic residues" evidence="7">
    <location>
        <begin position="191"/>
        <end position="203"/>
    </location>
</feature>
<keyword evidence="9" id="KW-1185">Reference proteome</keyword>
<keyword evidence="6" id="KW-0804">Transcription</keyword>
<dbReference type="InterPro" id="IPR047107">
    <property type="entry name" value="DNA-dir_RNA_pol1_lsu_C"/>
</dbReference>
<dbReference type="SUPFAM" id="SSF64484">
    <property type="entry name" value="beta and beta-prime subunits of DNA dependent RNA-polymerase"/>
    <property type="match status" value="1"/>
</dbReference>
<evidence type="ECO:0000256" key="6">
    <source>
        <dbReference type="ARBA" id="ARBA00023163"/>
    </source>
</evidence>
<dbReference type="GO" id="GO:0003899">
    <property type="term" value="F:DNA-directed RNA polymerase activity"/>
    <property type="evidence" value="ECO:0007669"/>
    <property type="project" value="UniProtKB-EC"/>
</dbReference>
<evidence type="ECO:0000256" key="2">
    <source>
        <dbReference type="ARBA" id="ARBA00012418"/>
    </source>
</evidence>
<keyword evidence="5" id="KW-0548">Nucleotidyltransferase</keyword>
<dbReference type="Proteomes" id="UP000887565">
    <property type="component" value="Unplaced"/>
</dbReference>
<evidence type="ECO:0000256" key="1">
    <source>
        <dbReference type="ARBA" id="ARBA00006460"/>
    </source>
</evidence>
<feature type="compositionally biased region" description="Basic and acidic residues" evidence="7">
    <location>
        <begin position="139"/>
        <end position="150"/>
    </location>
</feature>
<proteinExistence type="inferred from homology"/>
<dbReference type="Gene3D" id="3.30.70.2850">
    <property type="match status" value="1"/>
</dbReference>
<dbReference type="Gene3D" id="1.10.150.390">
    <property type="match status" value="1"/>
</dbReference>
<dbReference type="Pfam" id="PF04998">
    <property type="entry name" value="RNA_pol_Rpb1_5"/>
    <property type="match status" value="1"/>
</dbReference>
<evidence type="ECO:0000313" key="9">
    <source>
        <dbReference type="Proteomes" id="UP000887565"/>
    </source>
</evidence>
<dbReference type="AlphaFoldDB" id="A0A915KIM4"/>
<dbReference type="CDD" id="cd02735">
    <property type="entry name" value="RNAP_I_Rpa1_C"/>
    <property type="match status" value="1"/>
</dbReference>
<feature type="compositionally biased region" description="Acidic residues" evidence="7">
    <location>
        <begin position="174"/>
        <end position="185"/>
    </location>
</feature>
<evidence type="ECO:0000313" key="10">
    <source>
        <dbReference type="WBParaSite" id="nRc.2.0.1.t37739-RA"/>
    </source>
</evidence>
<evidence type="ECO:0000259" key="8">
    <source>
        <dbReference type="Pfam" id="PF04998"/>
    </source>
</evidence>
<dbReference type="WBParaSite" id="nRc.2.0.1.t37739-RA">
    <property type="protein sequence ID" value="nRc.2.0.1.t37739-RA"/>
    <property type="gene ID" value="nRc.2.0.1.g37739"/>
</dbReference>
<feature type="domain" description="RNA polymerase Rpb1" evidence="8">
    <location>
        <begin position="2"/>
        <end position="393"/>
    </location>
</feature>
<protein>
    <recommendedName>
        <fullName evidence="2">DNA-directed RNA polymerase</fullName>
        <ecNumber evidence="2">2.7.7.6</ecNumber>
    </recommendedName>
</protein>
<organism evidence="9 10">
    <name type="scientific">Romanomermis culicivorax</name>
    <name type="common">Nematode worm</name>
    <dbReference type="NCBI Taxonomy" id="13658"/>
    <lineage>
        <taxon>Eukaryota</taxon>
        <taxon>Metazoa</taxon>
        <taxon>Ecdysozoa</taxon>
        <taxon>Nematoda</taxon>
        <taxon>Enoplea</taxon>
        <taxon>Dorylaimia</taxon>
        <taxon>Mermithida</taxon>
        <taxon>Mermithoidea</taxon>
        <taxon>Mermithidae</taxon>
        <taxon>Romanomermis</taxon>
    </lineage>
</organism>
<evidence type="ECO:0000256" key="5">
    <source>
        <dbReference type="ARBA" id="ARBA00022695"/>
    </source>
</evidence>
<feature type="compositionally biased region" description="Acidic residues" evidence="7">
    <location>
        <begin position="213"/>
        <end position="222"/>
    </location>
</feature>
<feature type="compositionally biased region" description="Basic and acidic residues" evidence="7">
    <location>
        <begin position="164"/>
        <end position="173"/>
    </location>
</feature>
<feature type="region of interest" description="Disordered" evidence="7">
    <location>
        <begin position="135"/>
        <end position="227"/>
    </location>
</feature>
<dbReference type="GO" id="GO:0005736">
    <property type="term" value="C:RNA polymerase I complex"/>
    <property type="evidence" value="ECO:0007669"/>
    <property type="project" value="TreeGrafter"/>
</dbReference>
<dbReference type="InterPro" id="IPR007081">
    <property type="entry name" value="RNA_pol_Rpb1_5"/>
</dbReference>
<reference evidence="10" key="1">
    <citation type="submission" date="2022-11" db="UniProtKB">
        <authorList>
            <consortium name="WormBaseParasite"/>
        </authorList>
    </citation>
    <scope>IDENTIFICATION</scope>
</reference>
<evidence type="ECO:0000256" key="3">
    <source>
        <dbReference type="ARBA" id="ARBA00022478"/>
    </source>
</evidence>
<dbReference type="InterPro" id="IPR045867">
    <property type="entry name" value="DNA-dir_RpoC_beta_prime"/>
</dbReference>
<dbReference type="GO" id="GO:0006351">
    <property type="term" value="P:DNA-templated transcription"/>
    <property type="evidence" value="ECO:0007669"/>
    <property type="project" value="InterPro"/>
</dbReference>
<name>A0A915KIM4_ROMCU</name>
<keyword evidence="4" id="KW-0808">Transferase</keyword>
<evidence type="ECO:0000256" key="4">
    <source>
        <dbReference type="ARBA" id="ARBA00022679"/>
    </source>
</evidence>
<sequence length="451" mass="51149">MNVTLGIPRLREILMTGSARIATPIAQVPFLPHVSKREAENLKRVMDKLYLKQFLKAVKIYEKTVMEAGRFNIQYIVEIHLLRRKKRDHETKHVDNARVITRIEKKLFKQIGRVIKRKLDKAYQDTKGTVKKALQMLRAGERADNTRDGENSENEQMADVDAADEIRFRKQNDETEYVGEAEEKDEIMPSDNEESSSSDESENESSLIKKELPDEDSNDEIECGAKKSKEADAARIKAVLEANPFISSYSYDADKNSWCQLTIQVSAISGSLDIASLVAEEIEKFVVQETRGIQRCILREEQNQQILQTEGINLQSFYAKAEFLNINKIGCNDIHTIARIYGIEAAASSLMNEIEMVFGGYGIHVDHRHLSLIADYMCHTGAYEPFNRMYMGTSASPFQKMSFETTTEFLKEAIFQHEVEPLTSPSSRLSVGGLVRIGTGSFDLMVDVKKI</sequence>
<keyword evidence="3" id="KW-0240">DNA-directed RNA polymerase</keyword>